<organism evidence="1 2">
    <name type="scientific">Gimesia aquarii</name>
    <dbReference type="NCBI Taxonomy" id="2527964"/>
    <lineage>
        <taxon>Bacteria</taxon>
        <taxon>Pseudomonadati</taxon>
        <taxon>Planctomycetota</taxon>
        <taxon>Planctomycetia</taxon>
        <taxon>Planctomycetales</taxon>
        <taxon>Planctomycetaceae</taxon>
        <taxon>Gimesia</taxon>
    </lineage>
</organism>
<dbReference type="Proteomes" id="UP000318384">
    <property type="component" value="Chromosome"/>
</dbReference>
<dbReference type="EMBL" id="CP037422">
    <property type="protein sequence ID" value="QDU11508.1"/>
    <property type="molecule type" value="Genomic_DNA"/>
</dbReference>
<gene>
    <name evidence="1" type="ORF">V202x_49310</name>
</gene>
<proteinExistence type="predicted"/>
<accession>A0A517X1X4</accession>
<evidence type="ECO:0000313" key="2">
    <source>
        <dbReference type="Proteomes" id="UP000318384"/>
    </source>
</evidence>
<dbReference type="AlphaFoldDB" id="A0A517X1X4"/>
<keyword evidence="2" id="KW-1185">Reference proteome</keyword>
<name>A0A517X1X4_9PLAN</name>
<reference evidence="1 2" key="1">
    <citation type="submission" date="2019-03" db="EMBL/GenBank/DDBJ databases">
        <title>Deep-cultivation of Planctomycetes and their phenomic and genomic characterization uncovers novel biology.</title>
        <authorList>
            <person name="Wiegand S."/>
            <person name="Jogler M."/>
            <person name="Boedeker C."/>
            <person name="Pinto D."/>
            <person name="Vollmers J."/>
            <person name="Rivas-Marin E."/>
            <person name="Kohn T."/>
            <person name="Peeters S.H."/>
            <person name="Heuer A."/>
            <person name="Rast P."/>
            <person name="Oberbeckmann S."/>
            <person name="Bunk B."/>
            <person name="Jeske O."/>
            <person name="Meyerdierks A."/>
            <person name="Storesund J.E."/>
            <person name="Kallscheuer N."/>
            <person name="Luecker S."/>
            <person name="Lage O.M."/>
            <person name="Pohl T."/>
            <person name="Merkel B.J."/>
            <person name="Hornburger P."/>
            <person name="Mueller R.-W."/>
            <person name="Bruemmer F."/>
            <person name="Labrenz M."/>
            <person name="Spormann A.M."/>
            <person name="Op den Camp H."/>
            <person name="Overmann J."/>
            <person name="Amann R."/>
            <person name="Jetten M.S.M."/>
            <person name="Mascher T."/>
            <person name="Medema M.H."/>
            <person name="Devos D.P."/>
            <person name="Kaster A.-K."/>
            <person name="Ovreas L."/>
            <person name="Rohde M."/>
            <person name="Galperin M.Y."/>
            <person name="Jogler C."/>
        </authorList>
    </citation>
    <scope>NUCLEOTIDE SEQUENCE [LARGE SCALE GENOMIC DNA]</scope>
    <source>
        <strain evidence="1 2">V202</strain>
    </source>
</reference>
<sequence>MLTALVCVLSSEALLSMRSRSRIVMKATYGIFAARIILPQLTSQNLGVVTSLIKCAKITITFIPFQNYQSMGDDRAEIPDDFISKFCWPDDYINELPILYIL</sequence>
<protein>
    <submittedName>
        <fullName evidence="1">Uncharacterized protein</fullName>
    </submittedName>
</protein>
<evidence type="ECO:0000313" key="1">
    <source>
        <dbReference type="EMBL" id="QDU11508.1"/>
    </source>
</evidence>